<dbReference type="Proteomes" id="UP001144978">
    <property type="component" value="Unassembled WGS sequence"/>
</dbReference>
<organism evidence="1 2">
    <name type="scientific">Trametes sanguinea</name>
    <dbReference type="NCBI Taxonomy" id="158606"/>
    <lineage>
        <taxon>Eukaryota</taxon>
        <taxon>Fungi</taxon>
        <taxon>Dikarya</taxon>
        <taxon>Basidiomycota</taxon>
        <taxon>Agaricomycotina</taxon>
        <taxon>Agaricomycetes</taxon>
        <taxon>Polyporales</taxon>
        <taxon>Polyporaceae</taxon>
        <taxon>Trametes</taxon>
    </lineage>
</organism>
<comment type="caution">
    <text evidence="1">The sequence shown here is derived from an EMBL/GenBank/DDBJ whole genome shotgun (WGS) entry which is preliminary data.</text>
</comment>
<accession>A0ACC1PA88</accession>
<dbReference type="EMBL" id="JANSHE010002875">
    <property type="protein sequence ID" value="KAJ2988969.1"/>
    <property type="molecule type" value="Genomic_DNA"/>
</dbReference>
<reference evidence="1" key="1">
    <citation type="submission" date="2022-08" db="EMBL/GenBank/DDBJ databases">
        <title>Genome Sequence of Pycnoporus sanguineus.</title>
        <authorList>
            <person name="Buettner E."/>
        </authorList>
    </citation>
    <scope>NUCLEOTIDE SEQUENCE</scope>
    <source>
        <strain evidence="1">CG-C14</strain>
    </source>
</reference>
<gene>
    <name evidence="1" type="ORF">NUW54_g8939</name>
</gene>
<proteinExistence type="predicted"/>
<keyword evidence="2" id="KW-1185">Reference proteome</keyword>
<evidence type="ECO:0000313" key="1">
    <source>
        <dbReference type="EMBL" id="KAJ2988969.1"/>
    </source>
</evidence>
<protein>
    <submittedName>
        <fullName evidence="1">Uncharacterized protein</fullName>
    </submittedName>
</protein>
<evidence type="ECO:0000313" key="2">
    <source>
        <dbReference type="Proteomes" id="UP001144978"/>
    </source>
</evidence>
<sequence length="249" mass="26363">MSKPPTHRRRGGVAGSSGSKGSRKLEVYSATVIVRGELVKTDEMDASGGVSHYRAVRYCICGTAQQTAEKGGVLCREDEREISAPDVACIPTRVASLTADKGLALGHVGRARPRSIAATDPPYRVLYPVFTPASVILTHETADALSAFCFSNDLSHLPLRCRPPRAPSGPVCVIPALLSSAPELRPSKLDTRHRPPACAHPPVSHLKGPTPTAQRVSPSATSPSPEGRYAMPSSASRAAFWEPVSLDGL</sequence>
<name>A0ACC1PA88_9APHY</name>